<name>A0A6V8I6B7_9PROT</name>
<dbReference type="SUPFAM" id="SSF47598">
    <property type="entry name" value="Ribbon-helix-helix"/>
    <property type="match status" value="1"/>
</dbReference>
<dbReference type="AlphaFoldDB" id="A0A6V8I6B7"/>
<organism evidence="1 2">
    <name type="scientific">Acetobacter persici</name>
    <dbReference type="NCBI Taxonomy" id="1076596"/>
    <lineage>
        <taxon>Bacteria</taxon>
        <taxon>Pseudomonadati</taxon>
        <taxon>Pseudomonadota</taxon>
        <taxon>Alphaproteobacteria</taxon>
        <taxon>Acetobacterales</taxon>
        <taxon>Acetobacteraceae</taxon>
        <taxon>Acetobacter</taxon>
    </lineage>
</organism>
<dbReference type="GO" id="GO:0006355">
    <property type="term" value="P:regulation of DNA-templated transcription"/>
    <property type="evidence" value="ECO:0007669"/>
    <property type="project" value="InterPro"/>
</dbReference>
<gene>
    <name evidence="1" type="ORF">DmAi_06610</name>
</gene>
<dbReference type="InterPro" id="IPR010985">
    <property type="entry name" value="Ribbon_hlx_hlx"/>
</dbReference>
<evidence type="ECO:0000313" key="2">
    <source>
        <dbReference type="Proteomes" id="UP000548726"/>
    </source>
</evidence>
<proteinExistence type="predicted"/>
<dbReference type="Proteomes" id="UP000548726">
    <property type="component" value="Unassembled WGS sequence"/>
</dbReference>
<reference evidence="1 2" key="1">
    <citation type="journal article" date="2020" name="Cell Rep.">
        <title>Local necrotic cells trigger systemic immune activation via gut microbiome dysbiosis in Drosophila.</title>
        <authorList>
            <person name="Kosakamoto H."/>
            <person name="Yamauchi T."/>
            <person name="Akuzawa-Tokita Y."/>
            <person name="Nishimura K."/>
            <person name="Soga T."/>
            <person name="Murakami T."/>
            <person name="Mori H."/>
            <person name="Yamamoto K."/>
            <person name="Miyazaki R."/>
            <person name="Koto A."/>
            <person name="Miura M."/>
            <person name="Obata F."/>
        </authorList>
    </citation>
    <scope>NUCLEOTIDE SEQUENCE [LARGE SCALE GENOMIC DNA]</scope>
    <source>
        <strain evidence="1 2">Ai</strain>
    </source>
</reference>
<evidence type="ECO:0000313" key="1">
    <source>
        <dbReference type="EMBL" id="GFE92602.1"/>
    </source>
</evidence>
<dbReference type="EMBL" id="BLJP01000001">
    <property type="protein sequence ID" value="GFE92602.1"/>
    <property type="molecule type" value="Genomic_DNA"/>
</dbReference>
<evidence type="ECO:0008006" key="3">
    <source>
        <dbReference type="Google" id="ProtNLM"/>
    </source>
</evidence>
<accession>A0A6V8I6B7</accession>
<sequence length="63" mass="7428">MLFLVYVIFMAVNPETTVRKLVSLPREVAKEIEDYRFENRIKTESEAIRQLIKLGLEQSTKKN</sequence>
<protein>
    <recommendedName>
        <fullName evidence="3">Ribbon-helix-helix protein CopG domain-containing protein</fullName>
    </recommendedName>
</protein>
<keyword evidence="2" id="KW-1185">Reference proteome</keyword>
<comment type="caution">
    <text evidence="1">The sequence shown here is derived from an EMBL/GenBank/DDBJ whole genome shotgun (WGS) entry which is preliminary data.</text>
</comment>